<dbReference type="Proteomes" id="UP000199504">
    <property type="component" value="Unassembled WGS sequence"/>
</dbReference>
<dbReference type="AlphaFoldDB" id="A0A1C5AN41"/>
<dbReference type="EMBL" id="FMCX01000013">
    <property type="protein sequence ID" value="SCF46434.1"/>
    <property type="molecule type" value="Genomic_DNA"/>
</dbReference>
<gene>
    <name evidence="1" type="ORF">GA0070564_11376</name>
</gene>
<proteinExistence type="predicted"/>
<protein>
    <submittedName>
        <fullName evidence="1">Uncharacterized protein</fullName>
    </submittedName>
</protein>
<organism evidence="1 2">
    <name type="scientific">Micromonospora mirobrigensis</name>
    <dbReference type="NCBI Taxonomy" id="262898"/>
    <lineage>
        <taxon>Bacteria</taxon>
        <taxon>Bacillati</taxon>
        <taxon>Actinomycetota</taxon>
        <taxon>Actinomycetes</taxon>
        <taxon>Micromonosporales</taxon>
        <taxon>Micromonosporaceae</taxon>
        <taxon>Micromonospora</taxon>
    </lineage>
</organism>
<dbReference type="STRING" id="262898.GA0070564_11376"/>
<sequence>MVQAGTPTGAEAANACFLGNYNALGDSEVNRSGSTGDTRYPATLHGKTVHLYTNVANASVVATVDGASTGDVVSIDRSVFRVSGTADHYFKTTAQIQALGTWDYCEKTATSSGKLTSKRIDGAHHYVRVCLRHSGALQCTNVWYGDNDDEAGDISRRPGDTTP</sequence>
<reference evidence="2" key="1">
    <citation type="submission" date="2016-06" db="EMBL/GenBank/DDBJ databases">
        <authorList>
            <person name="Varghese N."/>
            <person name="Submissions Spin"/>
        </authorList>
    </citation>
    <scope>NUCLEOTIDE SEQUENCE [LARGE SCALE GENOMIC DNA]</scope>
    <source>
        <strain evidence="2">DSM 44830</strain>
    </source>
</reference>
<name>A0A1C5AN41_9ACTN</name>
<evidence type="ECO:0000313" key="2">
    <source>
        <dbReference type="Proteomes" id="UP000199504"/>
    </source>
</evidence>
<evidence type="ECO:0000313" key="1">
    <source>
        <dbReference type="EMBL" id="SCF46434.1"/>
    </source>
</evidence>
<accession>A0A1C5AN41</accession>
<keyword evidence="2" id="KW-1185">Reference proteome</keyword>